<gene>
    <name evidence="1" type="ORF">SAMN05878391_0732</name>
</gene>
<protein>
    <submittedName>
        <fullName evidence="1">Uncharacterized protein</fullName>
    </submittedName>
</protein>
<dbReference type="AlphaFoldDB" id="A0A285UBL9"/>
<dbReference type="Proteomes" id="UP000219412">
    <property type="component" value="Unassembled WGS sequence"/>
</dbReference>
<accession>A0A285UBL9</accession>
<sequence>MSSFEMRFENGEIELINFPEDSDEIEGRYTLDDQTLEIELARDNDEGRIVLEDLTRNEDGYTGNLGETDITTETGDNELAARLSTLDNIEEGSDIRLSYLPDE</sequence>
<name>A0A285UBL9_9STAP</name>
<proteinExistence type="predicted"/>
<dbReference type="EMBL" id="OBQF01000001">
    <property type="protein sequence ID" value="SOC39133.1"/>
    <property type="molecule type" value="Genomic_DNA"/>
</dbReference>
<evidence type="ECO:0000313" key="1">
    <source>
        <dbReference type="EMBL" id="SOC39133.1"/>
    </source>
</evidence>
<organism evidence="1 2">
    <name type="scientific">Salinicoccus kekensis</name>
    <dbReference type="NCBI Taxonomy" id="714307"/>
    <lineage>
        <taxon>Bacteria</taxon>
        <taxon>Bacillati</taxon>
        <taxon>Bacillota</taxon>
        <taxon>Bacilli</taxon>
        <taxon>Bacillales</taxon>
        <taxon>Staphylococcaceae</taxon>
        <taxon>Salinicoccus</taxon>
    </lineage>
</organism>
<dbReference type="RefSeq" id="WP_143544276.1">
    <property type="nucleotide sequence ID" value="NZ_OBQF01000001.1"/>
</dbReference>
<evidence type="ECO:0000313" key="2">
    <source>
        <dbReference type="Proteomes" id="UP000219412"/>
    </source>
</evidence>
<reference evidence="2" key="1">
    <citation type="submission" date="2017-08" db="EMBL/GenBank/DDBJ databases">
        <authorList>
            <person name="Varghese N."/>
            <person name="Submissions S."/>
        </authorList>
    </citation>
    <scope>NUCLEOTIDE SEQUENCE [LARGE SCALE GENOMIC DNA]</scope>
    <source>
        <strain evidence="2">DSM 23173</strain>
    </source>
</reference>
<keyword evidence="2" id="KW-1185">Reference proteome</keyword>